<evidence type="ECO:0000313" key="1">
    <source>
        <dbReference type="EMBL" id="SMP20880.1"/>
    </source>
</evidence>
<protein>
    <submittedName>
        <fullName evidence="1">Uncharacterized protein</fullName>
    </submittedName>
</protein>
<accession>A0AA45WPE5</accession>
<name>A0AA45WPE5_9BACL</name>
<proteinExistence type="predicted"/>
<dbReference type="AlphaFoldDB" id="A0AA45WPE5"/>
<dbReference type="RefSeq" id="WP_181352947.1">
    <property type="nucleotide sequence ID" value="NZ_FXTU01000003.1"/>
</dbReference>
<dbReference type="Proteomes" id="UP001157946">
    <property type="component" value="Unassembled WGS sequence"/>
</dbReference>
<reference evidence="1" key="1">
    <citation type="submission" date="2017-05" db="EMBL/GenBank/DDBJ databases">
        <authorList>
            <person name="Varghese N."/>
            <person name="Submissions S."/>
        </authorList>
    </citation>
    <scope>NUCLEOTIDE SEQUENCE</scope>
    <source>
        <strain evidence="1">DSM 45262</strain>
    </source>
</reference>
<dbReference type="EMBL" id="FXTU01000003">
    <property type="protein sequence ID" value="SMP20880.1"/>
    <property type="molecule type" value="Genomic_DNA"/>
</dbReference>
<keyword evidence="2" id="KW-1185">Reference proteome</keyword>
<organism evidence="1 2">
    <name type="scientific">Laceyella tengchongensis</name>
    <dbReference type="NCBI Taxonomy" id="574699"/>
    <lineage>
        <taxon>Bacteria</taxon>
        <taxon>Bacillati</taxon>
        <taxon>Bacillota</taxon>
        <taxon>Bacilli</taxon>
        <taxon>Bacillales</taxon>
        <taxon>Thermoactinomycetaceae</taxon>
        <taxon>Laceyella</taxon>
    </lineage>
</organism>
<comment type="caution">
    <text evidence="1">The sequence shown here is derived from an EMBL/GenBank/DDBJ whole genome shotgun (WGS) entry which is preliminary data.</text>
</comment>
<gene>
    <name evidence="1" type="ORF">SAMN06265361_103424</name>
</gene>
<sequence length="53" mass="6274">MSENEKYVVTINCNQCGERFILKGRMKKGKLETGFKRCLCNNDDDFQIEREKL</sequence>
<evidence type="ECO:0000313" key="2">
    <source>
        <dbReference type="Proteomes" id="UP001157946"/>
    </source>
</evidence>